<dbReference type="PANTHER" id="PTHR45436">
    <property type="entry name" value="SENSOR HISTIDINE KINASE YKOH"/>
    <property type="match status" value="1"/>
</dbReference>
<dbReference type="Proteomes" id="UP000199382">
    <property type="component" value="Unassembled WGS sequence"/>
</dbReference>
<organism evidence="15 16">
    <name type="scientific">Aliiruegeria lutimaris</name>
    <dbReference type="NCBI Taxonomy" id="571298"/>
    <lineage>
        <taxon>Bacteria</taxon>
        <taxon>Pseudomonadati</taxon>
        <taxon>Pseudomonadota</taxon>
        <taxon>Alphaproteobacteria</taxon>
        <taxon>Rhodobacterales</taxon>
        <taxon>Roseobacteraceae</taxon>
        <taxon>Aliiruegeria</taxon>
    </lineage>
</organism>
<evidence type="ECO:0000259" key="14">
    <source>
        <dbReference type="PROSITE" id="PS50885"/>
    </source>
</evidence>
<proteinExistence type="predicted"/>
<evidence type="ECO:0000256" key="6">
    <source>
        <dbReference type="ARBA" id="ARBA00022692"/>
    </source>
</evidence>
<keyword evidence="11" id="KW-0902">Two-component regulatory system</keyword>
<dbReference type="Gene3D" id="1.20.5.1040">
    <property type="entry name" value="Sensor protein qsec"/>
    <property type="match status" value="1"/>
</dbReference>
<keyword evidence="5" id="KW-0808">Transferase</keyword>
<keyword evidence="8 15" id="KW-0418">Kinase</keyword>
<evidence type="ECO:0000256" key="9">
    <source>
        <dbReference type="ARBA" id="ARBA00022840"/>
    </source>
</evidence>
<dbReference type="Pfam" id="PF02518">
    <property type="entry name" value="HATPase_c"/>
    <property type="match status" value="1"/>
</dbReference>
<accession>A0A1G8IIC2</accession>
<dbReference type="InterPro" id="IPR005467">
    <property type="entry name" value="His_kinase_dom"/>
</dbReference>
<dbReference type="InterPro" id="IPR036097">
    <property type="entry name" value="HisK_dim/P_sf"/>
</dbReference>
<keyword evidence="10 12" id="KW-1133">Transmembrane helix</keyword>
<evidence type="ECO:0000256" key="4">
    <source>
        <dbReference type="ARBA" id="ARBA00022553"/>
    </source>
</evidence>
<sequence length="456" mass="49918">MRGPRSLQLRLALALGLAVTVMWLLAAGLTAQRLRHELDMEFDSALRDTAHRLLPLVGREEPDRRERNRKHGEEWWGRHERDDEEEFDDDPDRFSYVIRDAEGSTLLLSEGADAADFPPFEREGFLRTESQTFFYDRARRADSFITIAVAEPLTHRVTTVREMTMSLSLPLLLVIQLSLVAIFLVVRYSLAPMRRLRDDLGRRSAHNLAPVGDTGLPSELRPVVGSINALLARLGAAFEAERSFAANAVHELRTPVAGAIAQAQRLKAETADTAAAARAGEIESTLKRLNSLSEKLMQLARAEGARLTMDEATDLRPILRMIVGDFERLGAAERIELVLPEQPVLSKLDPDGFGILARNLIENALKHGAAGEPVKVALTPPAVLRVCNCGVVIPPDELDKLTGRFVRSNGTVKGSGLGLAIVRTIAERAGATLELRSPVPGTTEGVEVRVALPGTG</sequence>
<evidence type="ECO:0000256" key="3">
    <source>
        <dbReference type="ARBA" id="ARBA00012438"/>
    </source>
</evidence>
<dbReference type="InterPro" id="IPR036890">
    <property type="entry name" value="HATPase_C_sf"/>
</dbReference>
<evidence type="ECO:0000256" key="10">
    <source>
        <dbReference type="ARBA" id="ARBA00022989"/>
    </source>
</evidence>
<dbReference type="SUPFAM" id="SSF55874">
    <property type="entry name" value="ATPase domain of HSP90 chaperone/DNA topoisomerase II/histidine kinase"/>
    <property type="match status" value="1"/>
</dbReference>
<dbReference type="Gene3D" id="1.10.287.130">
    <property type="match status" value="1"/>
</dbReference>
<dbReference type="InterPro" id="IPR003661">
    <property type="entry name" value="HisK_dim/P_dom"/>
</dbReference>
<dbReference type="CDD" id="cd00082">
    <property type="entry name" value="HisKA"/>
    <property type="match status" value="1"/>
</dbReference>
<evidence type="ECO:0000313" key="15">
    <source>
        <dbReference type="EMBL" id="SDI18654.1"/>
    </source>
</evidence>
<keyword evidence="7" id="KW-0547">Nucleotide-binding</keyword>
<keyword evidence="12" id="KW-0472">Membrane</keyword>
<evidence type="ECO:0000256" key="12">
    <source>
        <dbReference type="SAM" id="Phobius"/>
    </source>
</evidence>
<evidence type="ECO:0000256" key="8">
    <source>
        <dbReference type="ARBA" id="ARBA00022777"/>
    </source>
</evidence>
<keyword evidence="6 12" id="KW-0812">Transmembrane</keyword>
<dbReference type="GO" id="GO:0005886">
    <property type="term" value="C:plasma membrane"/>
    <property type="evidence" value="ECO:0007669"/>
    <property type="project" value="TreeGrafter"/>
</dbReference>
<dbReference type="EC" id="2.7.13.3" evidence="3"/>
<dbReference type="SMART" id="SM00387">
    <property type="entry name" value="HATPase_c"/>
    <property type="match status" value="1"/>
</dbReference>
<keyword evidence="16" id="KW-1185">Reference proteome</keyword>
<dbReference type="Gene3D" id="3.30.565.10">
    <property type="entry name" value="Histidine kinase-like ATPase, C-terminal domain"/>
    <property type="match status" value="1"/>
</dbReference>
<dbReference type="SMART" id="SM00388">
    <property type="entry name" value="HisKA"/>
    <property type="match status" value="1"/>
</dbReference>
<dbReference type="SUPFAM" id="SSF47384">
    <property type="entry name" value="Homodimeric domain of signal transducing histidine kinase"/>
    <property type="match status" value="1"/>
</dbReference>
<dbReference type="STRING" id="571298.SAMN04488026_100145"/>
<dbReference type="Pfam" id="PF00512">
    <property type="entry name" value="HisKA"/>
    <property type="match status" value="1"/>
</dbReference>
<dbReference type="InterPro" id="IPR003594">
    <property type="entry name" value="HATPase_dom"/>
</dbReference>
<dbReference type="OrthoDB" id="9809766at2"/>
<dbReference type="CDD" id="cd00075">
    <property type="entry name" value="HATPase"/>
    <property type="match status" value="1"/>
</dbReference>
<gene>
    <name evidence="15" type="ORF">SAMN04488026_100145</name>
</gene>
<evidence type="ECO:0000313" key="16">
    <source>
        <dbReference type="Proteomes" id="UP000199382"/>
    </source>
</evidence>
<comment type="subcellular location">
    <subcellularLocation>
        <location evidence="2">Membrane</location>
        <topology evidence="2">Multi-pass membrane protein</topology>
    </subcellularLocation>
</comment>
<dbReference type="EMBL" id="FNEK01000001">
    <property type="protein sequence ID" value="SDI18654.1"/>
    <property type="molecule type" value="Genomic_DNA"/>
</dbReference>
<keyword evidence="9" id="KW-0067">ATP-binding</keyword>
<feature type="domain" description="Histidine kinase" evidence="13">
    <location>
        <begin position="247"/>
        <end position="456"/>
    </location>
</feature>
<evidence type="ECO:0000256" key="1">
    <source>
        <dbReference type="ARBA" id="ARBA00000085"/>
    </source>
</evidence>
<evidence type="ECO:0000256" key="7">
    <source>
        <dbReference type="ARBA" id="ARBA00022741"/>
    </source>
</evidence>
<dbReference type="InterPro" id="IPR050428">
    <property type="entry name" value="TCS_sensor_his_kinase"/>
</dbReference>
<dbReference type="PROSITE" id="PS50885">
    <property type="entry name" value="HAMP"/>
    <property type="match status" value="1"/>
</dbReference>
<dbReference type="PANTHER" id="PTHR45436:SF14">
    <property type="entry name" value="SENSOR PROTEIN QSEC"/>
    <property type="match status" value="1"/>
</dbReference>
<dbReference type="GO" id="GO:0000155">
    <property type="term" value="F:phosphorelay sensor kinase activity"/>
    <property type="evidence" value="ECO:0007669"/>
    <property type="project" value="InterPro"/>
</dbReference>
<evidence type="ECO:0000256" key="11">
    <source>
        <dbReference type="ARBA" id="ARBA00023012"/>
    </source>
</evidence>
<dbReference type="RefSeq" id="WP_093147113.1">
    <property type="nucleotide sequence ID" value="NZ_FNEK01000001.1"/>
</dbReference>
<protein>
    <recommendedName>
        <fullName evidence="3">histidine kinase</fullName>
        <ecNumber evidence="3">2.7.13.3</ecNumber>
    </recommendedName>
</protein>
<dbReference type="GO" id="GO:0005524">
    <property type="term" value="F:ATP binding"/>
    <property type="evidence" value="ECO:0007669"/>
    <property type="project" value="UniProtKB-KW"/>
</dbReference>
<keyword evidence="4" id="KW-0597">Phosphoprotein</keyword>
<comment type="catalytic activity">
    <reaction evidence="1">
        <text>ATP + protein L-histidine = ADP + protein N-phospho-L-histidine.</text>
        <dbReference type="EC" id="2.7.13.3"/>
    </reaction>
</comment>
<dbReference type="AlphaFoldDB" id="A0A1G8IIC2"/>
<evidence type="ECO:0000256" key="2">
    <source>
        <dbReference type="ARBA" id="ARBA00004141"/>
    </source>
</evidence>
<reference evidence="15 16" key="1">
    <citation type="submission" date="2016-10" db="EMBL/GenBank/DDBJ databases">
        <authorList>
            <person name="de Groot N.N."/>
        </authorList>
    </citation>
    <scope>NUCLEOTIDE SEQUENCE [LARGE SCALE GENOMIC DNA]</scope>
    <source>
        <strain evidence="15 16">DSM 25294</strain>
    </source>
</reference>
<dbReference type="PROSITE" id="PS50109">
    <property type="entry name" value="HIS_KIN"/>
    <property type="match status" value="1"/>
</dbReference>
<feature type="transmembrane region" description="Helical" evidence="12">
    <location>
        <begin position="167"/>
        <end position="190"/>
    </location>
</feature>
<feature type="domain" description="HAMP" evidence="14">
    <location>
        <begin position="187"/>
        <end position="239"/>
    </location>
</feature>
<evidence type="ECO:0000256" key="5">
    <source>
        <dbReference type="ARBA" id="ARBA00022679"/>
    </source>
</evidence>
<name>A0A1G8IIC2_9RHOB</name>
<dbReference type="InterPro" id="IPR003660">
    <property type="entry name" value="HAMP_dom"/>
</dbReference>
<evidence type="ECO:0000259" key="13">
    <source>
        <dbReference type="PROSITE" id="PS50109"/>
    </source>
</evidence>